<reference evidence="2 3" key="1">
    <citation type="submission" date="2023-05" db="EMBL/GenBank/DDBJ databases">
        <title>A new hyperthermophilic archaea 'Ignisphaera cupida' sp. nov. and description of the family 'Ignisphaeraceae' fam. nov.</title>
        <authorList>
            <person name="Podosokorskaya O.A."/>
            <person name="Elcheninov A.G."/>
            <person name="Klukina A."/>
            <person name="Merkel A.Y."/>
        </authorList>
    </citation>
    <scope>NUCLEOTIDE SEQUENCE [LARGE SCALE GENOMIC DNA]</scope>
    <source>
        <strain evidence="2 3">4213-co</strain>
    </source>
</reference>
<dbReference type="EMBL" id="JASNVW010000003">
    <property type="protein sequence ID" value="MDK6029010.1"/>
    <property type="molecule type" value="Genomic_DNA"/>
</dbReference>
<proteinExistence type="predicted"/>
<feature type="transmembrane region" description="Helical" evidence="1">
    <location>
        <begin position="83"/>
        <end position="105"/>
    </location>
</feature>
<name>A0ABD4Z808_9CREN</name>
<evidence type="ECO:0000313" key="2">
    <source>
        <dbReference type="EMBL" id="MDK6029010.1"/>
    </source>
</evidence>
<comment type="caution">
    <text evidence="2">The sequence shown here is derived from an EMBL/GenBank/DDBJ whole genome shotgun (WGS) entry which is preliminary data.</text>
</comment>
<dbReference type="AlphaFoldDB" id="A0ABD4Z808"/>
<evidence type="ECO:0000313" key="3">
    <source>
        <dbReference type="Proteomes" id="UP001529235"/>
    </source>
</evidence>
<gene>
    <name evidence="2" type="ORF">QPL79_06500</name>
</gene>
<dbReference type="Proteomes" id="UP001529235">
    <property type="component" value="Unassembled WGS sequence"/>
</dbReference>
<protein>
    <recommendedName>
        <fullName evidence="4">DedA family protein</fullName>
    </recommendedName>
</protein>
<evidence type="ECO:0008006" key="4">
    <source>
        <dbReference type="Google" id="ProtNLM"/>
    </source>
</evidence>
<feature type="transmembrane region" description="Helical" evidence="1">
    <location>
        <begin position="46"/>
        <end position="71"/>
    </location>
</feature>
<accession>A0ABD4Z808</accession>
<feature type="transmembrane region" description="Helical" evidence="1">
    <location>
        <begin position="125"/>
        <end position="147"/>
    </location>
</feature>
<keyword evidence="3" id="KW-1185">Reference proteome</keyword>
<feature type="transmembrane region" description="Helical" evidence="1">
    <location>
        <begin position="202"/>
        <end position="222"/>
    </location>
</feature>
<organism evidence="2 3">
    <name type="scientific">Ignisphaera cupida</name>
    <dbReference type="NCBI Taxonomy" id="3050454"/>
    <lineage>
        <taxon>Archaea</taxon>
        <taxon>Thermoproteota</taxon>
        <taxon>Thermoprotei</taxon>
        <taxon>Desulfurococcales</taxon>
        <taxon>Desulfurococcaceae</taxon>
        <taxon>Ignisphaera</taxon>
    </lineage>
</organism>
<feature type="transmembrane region" description="Helical" evidence="1">
    <location>
        <begin position="168"/>
        <end position="190"/>
    </location>
</feature>
<keyword evidence="1" id="KW-1133">Transmembrane helix</keyword>
<dbReference type="RefSeq" id="WP_285273992.1">
    <property type="nucleotide sequence ID" value="NZ_JASNVW010000003.1"/>
</dbReference>
<keyword evidence="1" id="KW-0812">Transmembrane</keyword>
<sequence>MRIFKQVIQVIKVLEAFSTLLILIVVSMVIFVFRKAFIRFFLTTNFLLASFLISFVASVSIVPIPYTYILFLIASVYKMSLSYIVLLSLVSGLGSALGEAIAWVIGKASRAALKDTGYFNRLESLLKLVDIWGYKAVALLVFIFAFTHLPDKVLYIPLGMMGYSIWKVMPVTFIGKFLMIISILLVGNVWGALGEFFIGNEATMFVLSTILLVATMAATLFVKWDNILLNYLQRRIVKIEK</sequence>
<feature type="transmembrane region" description="Helical" evidence="1">
    <location>
        <begin position="12"/>
        <end position="34"/>
    </location>
</feature>
<keyword evidence="1" id="KW-0472">Membrane</keyword>
<evidence type="ECO:0000256" key="1">
    <source>
        <dbReference type="SAM" id="Phobius"/>
    </source>
</evidence>